<dbReference type="EMBL" id="BPQB01000004">
    <property type="protein sequence ID" value="GJE86369.1"/>
    <property type="molecule type" value="Genomic_DNA"/>
</dbReference>
<organism evidence="2 3">
    <name type="scientific">Phanerochaete sordida</name>
    <dbReference type="NCBI Taxonomy" id="48140"/>
    <lineage>
        <taxon>Eukaryota</taxon>
        <taxon>Fungi</taxon>
        <taxon>Dikarya</taxon>
        <taxon>Basidiomycota</taxon>
        <taxon>Agaricomycotina</taxon>
        <taxon>Agaricomycetes</taxon>
        <taxon>Polyporales</taxon>
        <taxon>Phanerochaetaceae</taxon>
        <taxon>Phanerochaete</taxon>
    </lineage>
</organism>
<proteinExistence type="predicted"/>
<accession>A0A9P3G1W6</accession>
<name>A0A9P3G1W6_9APHY</name>
<gene>
    <name evidence="2" type="ORF">PsYK624_024490</name>
</gene>
<feature type="region of interest" description="Disordered" evidence="1">
    <location>
        <begin position="1"/>
        <end position="39"/>
    </location>
</feature>
<evidence type="ECO:0000313" key="2">
    <source>
        <dbReference type="EMBL" id="GJE86369.1"/>
    </source>
</evidence>
<protein>
    <submittedName>
        <fullName evidence="2">Uncharacterized protein</fullName>
    </submittedName>
</protein>
<evidence type="ECO:0000313" key="3">
    <source>
        <dbReference type="Proteomes" id="UP000703269"/>
    </source>
</evidence>
<feature type="compositionally biased region" description="Basic and acidic residues" evidence="1">
    <location>
        <begin position="15"/>
        <end position="27"/>
    </location>
</feature>
<keyword evidence="3" id="KW-1185">Reference proteome</keyword>
<sequence>MPLRGITVDGAPLAHDQHSKAREHDARATNTSNTHEEPRICGSERSTIFEVVRDQVDFPLPCLLPTATILYGVMLATRSASPRSALSFIPSAQHRIAAPTGPPHVRQLPQTKKLSTPLRQSPTLRFSCDASSHMTTAYVGLPSAPEALACKGQRLHILAPRVSPPHARINVKVGRGHVPSVISPGMCPPITWTPPTRAGARTSLPHFPASCVGY</sequence>
<evidence type="ECO:0000256" key="1">
    <source>
        <dbReference type="SAM" id="MobiDB-lite"/>
    </source>
</evidence>
<dbReference type="Proteomes" id="UP000703269">
    <property type="component" value="Unassembled WGS sequence"/>
</dbReference>
<comment type="caution">
    <text evidence="2">The sequence shown here is derived from an EMBL/GenBank/DDBJ whole genome shotgun (WGS) entry which is preliminary data.</text>
</comment>
<reference evidence="2 3" key="1">
    <citation type="submission" date="2021-08" db="EMBL/GenBank/DDBJ databases">
        <title>Draft Genome Sequence of Phanerochaete sordida strain YK-624.</title>
        <authorList>
            <person name="Mori T."/>
            <person name="Dohra H."/>
            <person name="Suzuki T."/>
            <person name="Kawagishi H."/>
            <person name="Hirai H."/>
        </authorList>
    </citation>
    <scope>NUCLEOTIDE SEQUENCE [LARGE SCALE GENOMIC DNA]</scope>
    <source>
        <strain evidence="2 3">YK-624</strain>
    </source>
</reference>
<dbReference type="AlphaFoldDB" id="A0A9P3G1W6"/>